<dbReference type="Proteomes" id="UP001596915">
    <property type="component" value="Unassembled WGS sequence"/>
</dbReference>
<evidence type="ECO:0000256" key="6">
    <source>
        <dbReference type="SAM" id="Phobius"/>
    </source>
</evidence>
<dbReference type="InterPro" id="IPR005829">
    <property type="entry name" value="Sugar_transporter_CS"/>
</dbReference>
<comment type="caution">
    <text evidence="8">The sequence shown here is derived from an EMBL/GenBank/DDBJ whole genome shotgun (WGS) entry which is preliminary data.</text>
</comment>
<protein>
    <submittedName>
        <fullName evidence="8">MFS transporter</fullName>
    </submittedName>
</protein>
<evidence type="ECO:0000313" key="8">
    <source>
        <dbReference type="EMBL" id="MFD0627565.1"/>
    </source>
</evidence>
<gene>
    <name evidence="8" type="ORF">ACFQ2K_37820</name>
</gene>
<feature type="transmembrane region" description="Helical" evidence="6">
    <location>
        <begin position="187"/>
        <end position="206"/>
    </location>
</feature>
<dbReference type="InterPro" id="IPR011701">
    <property type="entry name" value="MFS"/>
</dbReference>
<evidence type="ECO:0000256" key="4">
    <source>
        <dbReference type="ARBA" id="ARBA00023136"/>
    </source>
</evidence>
<evidence type="ECO:0000256" key="1">
    <source>
        <dbReference type="ARBA" id="ARBA00004651"/>
    </source>
</evidence>
<feature type="transmembrane region" description="Helical" evidence="6">
    <location>
        <begin position="368"/>
        <end position="385"/>
    </location>
</feature>
<comment type="subcellular location">
    <subcellularLocation>
        <location evidence="1">Cell membrane</location>
        <topology evidence="1">Multi-pass membrane protein</topology>
    </subcellularLocation>
</comment>
<keyword evidence="9" id="KW-1185">Reference proteome</keyword>
<dbReference type="Gene3D" id="1.20.1250.20">
    <property type="entry name" value="MFS general substrate transporter like domains"/>
    <property type="match status" value="2"/>
</dbReference>
<evidence type="ECO:0000259" key="7">
    <source>
        <dbReference type="PROSITE" id="PS50850"/>
    </source>
</evidence>
<dbReference type="PANTHER" id="PTHR23518:SF2">
    <property type="entry name" value="MAJOR FACILITATOR SUPERFAMILY TRANSPORTER"/>
    <property type="match status" value="1"/>
</dbReference>
<evidence type="ECO:0000256" key="2">
    <source>
        <dbReference type="ARBA" id="ARBA00022692"/>
    </source>
</evidence>
<dbReference type="PROSITE" id="PS00216">
    <property type="entry name" value="SUGAR_TRANSPORT_1"/>
    <property type="match status" value="1"/>
</dbReference>
<keyword evidence="4 6" id="KW-0472">Membrane</keyword>
<name>A0ABW2X1B4_9ACTN</name>
<organism evidence="8 9">
    <name type="scientific">Streptomyces sanglieri</name>
    <dbReference type="NCBI Taxonomy" id="193460"/>
    <lineage>
        <taxon>Bacteria</taxon>
        <taxon>Bacillati</taxon>
        <taxon>Actinomycetota</taxon>
        <taxon>Actinomycetes</taxon>
        <taxon>Kitasatosporales</taxon>
        <taxon>Streptomycetaceae</taxon>
        <taxon>Streptomyces</taxon>
    </lineage>
</organism>
<feature type="transmembrane region" description="Helical" evidence="6">
    <location>
        <begin position="44"/>
        <end position="62"/>
    </location>
</feature>
<dbReference type="EMBL" id="JBHTGL010000008">
    <property type="protein sequence ID" value="MFD0627565.1"/>
    <property type="molecule type" value="Genomic_DNA"/>
</dbReference>
<keyword evidence="3 6" id="KW-1133">Transmembrane helix</keyword>
<feature type="transmembrane region" description="Helical" evidence="6">
    <location>
        <begin position="236"/>
        <end position="255"/>
    </location>
</feature>
<dbReference type="Pfam" id="PF07690">
    <property type="entry name" value="MFS_1"/>
    <property type="match status" value="1"/>
</dbReference>
<evidence type="ECO:0000256" key="3">
    <source>
        <dbReference type="ARBA" id="ARBA00022989"/>
    </source>
</evidence>
<dbReference type="InterPro" id="IPR036259">
    <property type="entry name" value="MFS_trans_sf"/>
</dbReference>
<feature type="transmembrane region" description="Helical" evidence="6">
    <location>
        <begin position="299"/>
        <end position="318"/>
    </location>
</feature>
<dbReference type="InterPro" id="IPR020846">
    <property type="entry name" value="MFS_dom"/>
</dbReference>
<feature type="transmembrane region" description="Helical" evidence="6">
    <location>
        <begin position="98"/>
        <end position="125"/>
    </location>
</feature>
<evidence type="ECO:0000256" key="5">
    <source>
        <dbReference type="SAM" id="MobiDB-lite"/>
    </source>
</evidence>
<sequence length="432" mass="44285">MYLATTGRRDTPVRPRSGGAGRRVPGTVLALGTVSLVTDISSEMVTAVLPLYLVLGLGLSPLQFGFLDGLFNGVAAVVRLLGGYAADRGRGHKRVAGLGYALSALSRLGLLLAGGATAGIAAALATDRVGKGIRTAPRDALITLSSPPEALGRSFGVHRAMDTTGALLGPLAAFALLWATADAYDAVFVVSFCVGLLGVLLLVLYVPGQQSAPPVRPAPRGRKPFEALRDPAFRRILAAASLLGAATIGDAFVYLLLQDRLDLPVSWFPLLPLGAAACYLLLAIPAGRIADRVGRRLPFLYGHLALLGVYATLLAPLGGPALLLLVPVLVLLGVFYATTDGVLMALAGPVLPTDGRAGGLAVLQTGQALARLLAAAGFGAAWTLWGPGPALWAALSALLAALAGGWALLPRDPSGTPAPGQPQAQIPERRTA</sequence>
<proteinExistence type="predicted"/>
<feature type="domain" description="Major facilitator superfamily (MFS) profile" evidence="7">
    <location>
        <begin position="27"/>
        <end position="413"/>
    </location>
</feature>
<feature type="transmembrane region" description="Helical" evidence="6">
    <location>
        <begin position="163"/>
        <end position="181"/>
    </location>
</feature>
<keyword evidence="2 6" id="KW-0812">Transmembrane</keyword>
<dbReference type="CDD" id="cd17370">
    <property type="entry name" value="MFS_MJ1317_like"/>
    <property type="match status" value="1"/>
</dbReference>
<dbReference type="PANTHER" id="PTHR23518">
    <property type="entry name" value="C-METHYLTRANSFERASE"/>
    <property type="match status" value="1"/>
</dbReference>
<feature type="region of interest" description="Disordered" evidence="5">
    <location>
        <begin position="1"/>
        <end position="21"/>
    </location>
</feature>
<evidence type="ECO:0000313" key="9">
    <source>
        <dbReference type="Proteomes" id="UP001596915"/>
    </source>
</evidence>
<feature type="transmembrane region" description="Helical" evidence="6">
    <location>
        <begin position="267"/>
        <end position="287"/>
    </location>
</feature>
<accession>A0ABW2X1B4</accession>
<dbReference type="PROSITE" id="PS50850">
    <property type="entry name" value="MFS"/>
    <property type="match status" value="1"/>
</dbReference>
<feature type="region of interest" description="Disordered" evidence="5">
    <location>
        <begin position="412"/>
        <end position="432"/>
    </location>
</feature>
<reference evidence="9" key="1">
    <citation type="journal article" date="2019" name="Int. J. Syst. Evol. Microbiol.">
        <title>The Global Catalogue of Microorganisms (GCM) 10K type strain sequencing project: providing services to taxonomists for standard genome sequencing and annotation.</title>
        <authorList>
            <consortium name="The Broad Institute Genomics Platform"/>
            <consortium name="The Broad Institute Genome Sequencing Center for Infectious Disease"/>
            <person name="Wu L."/>
            <person name="Ma J."/>
        </authorList>
    </citation>
    <scope>NUCLEOTIDE SEQUENCE [LARGE SCALE GENOMIC DNA]</scope>
    <source>
        <strain evidence="9">JCM 12607</strain>
    </source>
</reference>
<dbReference type="SUPFAM" id="SSF103473">
    <property type="entry name" value="MFS general substrate transporter"/>
    <property type="match status" value="1"/>
</dbReference>
<feature type="transmembrane region" description="Helical" evidence="6">
    <location>
        <begin position="324"/>
        <end position="347"/>
    </location>
</feature>
<feature type="transmembrane region" description="Helical" evidence="6">
    <location>
        <begin position="391"/>
        <end position="409"/>
    </location>
</feature>